<protein>
    <submittedName>
        <fullName evidence="1">Uncharacterized protein</fullName>
    </submittedName>
</protein>
<dbReference type="AlphaFoldDB" id="A0A6M3K0E1"/>
<sequence length="73" mass="8245">MSDSIYIFDSAISDFEKKTGEGAGFLYLGQDEWVFLKNNTLAMSGFDYAKIEDPQYMGLKVLRVNRDSHLAVS</sequence>
<proteinExistence type="predicted"/>
<reference evidence="1" key="1">
    <citation type="submission" date="2020-03" db="EMBL/GenBank/DDBJ databases">
        <title>The deep terrestrial virosphere.</title>
        <authorList>
            <person name="Holmfeldt K."/>
            <person name="Nilsson E."/>
            <person name="Simone D."/>
            <person name="Lopez-Fernandez M."/>
            <person name="Wu X."/>
            <person name="de Brujin I."/>
            <person name="Lundin D."/>
            <person name="Andersson A."/>
            <person name="Bertilsson S."/>
            <person name="Dopson M."/>
        </authorList>
    </citation>
    <scope>NUCLEOTIDE SEQUENCE</scope>
    <source>
        <strain evidence="1">MM415A01711</strain>
        <strain evidence="2">MM415B02958</strain>
    </source>
</reference>
<dbReference type="EMBL" id="MT142184">
    <property type="protein sequence ID" value="QJA75760.1"/>
    <property type="molecule type" value="Genomic_DNA"/>
</dbReference>
<evidence type="ECO:0000313" key="2">
    <source>
        <dbReference type="EMBL" id="QJA87562.1"/>
    </source>
</evidence>
<evidence type="ECO:0000313" key="1">
    <source>
        <dbReference type="EMBL" id="QJA75760.1"/>
    </source>
</evidence>
<dbReference type="EMBL" id="MT142716">
    <property type="protein sequence ID" value="QJA87562.1"/>
    <property type="molecule type" value="Genomic_DNA"/>
</dbReference>
<organism evidence="1">
    <name type="scientific">viral metagenome</name>
    <dbReference type="NCBI Taxonomy" id="1070528"/>
    <lineage>
        <taxon>unclassified sequences</taxon>
        <taxon>metagenomes</taxon>
        <taxon>organismal metagenomes</taxon>
    </lineage>
</organism>
<gene>
    <name evidence="1" type="ORF">MM415A01711_0002</name>
    <name evidence="2" type="ORF">MM415B02958_0009</name>
</gene>
<accession>A0A6M3K0E1</accession>
<name>A0A6M3K0E1_9ZZZZ</name>